<protein>
    <submittedName>
        <fullName evidence="2">Uncharacterized protein</fullName>
    </submittedName>
</protein>
<name>A0AAD3HQQ0_9CHLO</name>
<reference evidence="2 3" key="1">
    <citation type="journal article" date="2021" name="Sci. Rep.">
        <title>Genome sequencing of the multicellular alga Astrephomene provides insights into convergent evolution of germ-soma differentiation.</title>
        <authorList>
            <person name="Yamashita S."/>
            <person name="Yamamoto K."/>
            <person name="Matsuzaki R."/>
            <person name="Suzuki S."/>
            <person name="Yamaguchi H."/>
            <person name="Hirooka S."/>
            <person name="Minakuchi Y."/>
            <person name="Miyagishima S."/>
            <person name="Kawachi M."/>
            <person name="Toyoda A."/>
            <person name="Nozaki H."/>
        </authorList>
    </citation>
    <scope>NUCLEOTIDE SEQUENCE [LARGE SCALE GENOMIC DNA]</scope>
    <source>
        <strain evidence="2 3">NIES-4017</strain>
    </source>
</reference>
<evidence type="ECO:0000313" key="2">
    <source>
        <dbReference type="EMBL" id="GFR49431.1"/>
    </source>
</evidence>
<dbReference type="Proteomes" id="UP001054857">
    <property type="component" value="Unassembled WGS sequence"/>
</dbReference>
<accession>A0AAD3HQQ0</accession>
<dbReference type="AlphaFoldDB" id="A0AAD3HQQ0"/>
<evidence type="ECO:0000313" key="3">
    <source>
        <dbReference type="Proteomes" id="UP001054857"/>
    </source>
</evidence>
<feature type="non-terminal residue" evidence="2">
    <location>
        <position position="115"/>
    </location>
</feature>
<feature type="compositionally biased region" description="Low complexity" evidence="1">
    <location>
        <begin position="66"/>
        <end position="75"/>
    </location>
</feature>
<proteinExistence type="predicted"/>
<comment type="caution">
    <text evidence="2">The sequence shown here is derived from an EMBL/GenBank/DDBJ whole genome shotgun (WGS) entry which is preliminary data.</text>
</comment>
<dbReference type="EMBL" id="BMAR01000030">
    <property type="protein sequence ID" value="GFR49431.1"/>
    <property type="molecule type" value="Genomic_DNA"/>
</dbReference>
<feature type="compositionally biased region" description="Gly residues" evidence="1">
    <location>
        <begin position="83"/>
        <end position="95"/>
    </location>
</feature>
<gene>
    <name evidence="2" type="ORF">Agub_g11489</name>
</gene>
<feature type="non-terminal residue" evidence="2">
    <location>
        <position position="1"/>
    </location>
</feature>
<feature type="region of interest" description="Disordered" evidence="1">
    <location>
        <begin position="66"/>
        <end position="115"/>
    </location>
</feature>
<organism evidence="2 3">
    <name type="scientific">Astrephomene gubernaculifera</name>
    <dbReference type="NCBI Taxonomy" id="47775"/>
    <lineage>
        <taxon>Eukaryota</taxon>
        <taxon>Viridiplantae</taxon>
        <taxon>Chlorophyta</taxon>
        <taxon>core chlorophytes</taxon>
        <taxon>Chlorophyceae</taxon>
        <taxon>CS clade</taxon>
        <taxon>Chlamydomonadales</taxon>
        <taxon>Astrephomenaceae</taxon>
        <taxon>Astrephomene</taxon>
    </lineage>
</organism>
<sequence>GGSGGAAAWSSAGLGRGRRLEQVDAALAEYLSLARDEEDRNLLQRDLPPMSDPASAALDAAAAALAASGSGRGSATDTPAMTAGGGGGGGGGGAAGVRNPRESGSIHLLEGNWRE</sequence>
<keyword evidence="3" id="KW-1185">Reference proteome</keyword>
<evidence type="ECO:0000256" key="1">
    <source>
        <dbReference type="SAM" id="MobiDB-lite"/>
    </source>
</evidence>